<evidence type="ECO:0000313" key="2">
    <source>
        <dbReference type="EMBL" id="CAI3979782.1"/>
    </source>
</evidence>
<proteinExistence type="predicted"/>
<dbReference type="EMBL" id="CAMXCT030000513">
    <property type="protein sequence ID" value="CAL4767094.1"/>
    <property type="molecule type" value="Genomic_DNA"/>
</dbReference>
<keyword evidence="4" id="KW-1185">Reference proteome</keyword>
<organism evidence="2">
    <name type="scientific">Cladocopium goreaui</name>
    <dbReference type="NCBI Taxonomy" id="2562237"/>
    <lineage>
        <taxon>Eukaryota</taxon>
        <taxon>Sar</taxon>
        <taxon>Alveolata</taxon>
        <taxon>Dinophyceae</taxon>
        <taxon>Suessiales</taxon>
        <taxon>Symbiodiniaceae</taxon>
        <taxon>Cladocopium</taxon>
    </lineage>
</organism>
<accession>A0A9P1BV29</accession>
<dbReference type="AlphaFoldDB" id="A0A9P1BV29"/>
<evidence type="ECO:0000313" key="3">
    <source>
        <dbReference type="EMBL" id="CAL4767094.1"/>
    </source>
</evidence>
<gene>
    <name evidence="2" type="ORF">C1SCF055_LOCUS7712</name>
</gene>
<reference evidence="3 4" key="2">
    <citation type="submission" date="2024-05" db="EMBL/GenBank/DDBJ databases">
        <authorList>
            <person name="Chen Y."/>
            <person name="Shah S."/>
            <person name="Dougan E. K."/>
            <person name="Thang M."/>
            <person name="Chan C."/>
        </authorList>
    </citation>
    <scope>NUCLEOTIDE SEQUENCE [LARGE SCALE GENOMIC DNA]</scope>
</reference>
<dbReference type="EMBL" id="CAMXCT010000513">
    <property type="protein sequence ID" value="CAI3979782.1"/>
    <property type="molecule type" value="Genomic_DNA"/>
</dbReference>
<dbReference type="EMBL" id="CAMXCT020000513">
    <property type="protein sequence ID" value="CAL1133157.1"/>
    <property type="molecule type" value="Genomic_DNA"/>
</dbReference>
<feature type="region of interest" description="Disordered" evidence="1">
    <location>
        <begin position="207"/>
        <end position="242"/>
    </location>
</feature>
<name>A0A9P1BV29_9DINO</name>
<evidence type="ECO:0000256" key="1">
    <source>
        <dbReference type="SAM" id="MobiDB-lite"/>
    </source>
</evidence>
<feature type="compositionally biased region" description="Low complexity" evidence="1">
    <location>
        <begin position="228"/>
        <end position="238"/>
    </location>
</feature>
<evidence type="ECO:0000313" key="4">
    <source>
        <dbReference type="Proteomes" id="UP001152797"/>
    </source>
</evidence>
<reference evidence="2" key="1">
    <citation type="submission" date="2022-10" db="EMBL/GenBank/DDBJ databases">
        <authorList>
            <person name="Chen Y."/>
            <person name="Dougan E. K."/>
            <person name="Chan C."/>
            <person name="Rhodes N."/>
            <person name="Thang M."/>
        </authorList>
    </citation>
    <scope>NUCLEOTIDE SEQUENCE</scope>
</reference>
<comment type="caution">
    <text evidence="2">The sequence shown here is derived from an EMBL/GenBank/DDBJ whole genome shotgun (WGS) entry which is preliminary data.</text>
</comment>
<dbReference type="Proteomes" id="UP001152797">
    <property type="component" value="Unassembled WGS sequence"/>
</dbReference>
<protein>
    <submittedName>
        <fullName evidence="2">Uncharacterized protein</fullName>
    </submittedName>
</protein>
<sequence>MLFQKVFPVGVRQISNPVCKTLAVLSHVWSTLLWRHSQSTSGARKAGPRHPCRRASVESHVSQRKVHLDSKAQGLAAPSLRFFFSAKGFATSGRPTKHNALAFNDSTESKYAVDRASKASMVWKSQGPPLVVGGHSVPILRFQILPPFRMQQGILPNRLDVDFRGSPISAAAGMADRNMTSAAEAQNPLPLETGRMRAWSLRIECPKDGSGTARRMSDSGLMSPSARTPKTPKTPKTPLVRGKRMTSAAKLWRCGPNCGPQCCGDIPDCLLIEKETPVETRVERVLSI</sequence>